<dbReference type="GO" id="GO:0006357">
    <property type="term" value="P:regulation of transcription by RNA polymerase II"/>
    <property type="evidence" value="ECO:0007669"/>
    <property type="project" value="TreeGrafter"/>
</dbReference>
<dbReference type="GO" id="GO:0043123">
    <property type="term" value="P:positive regulation of canonical NF-kappaB signal transduction"/>
    <property type="evidence" value="ECO:0007669"/>
    <property type="project" value="InterPro"/>
</dbReference>
<feature type="compositionally biased region" description="Polar residues" evidence="3">
    <location>
        <begin position="452"/>
        <end position="461"/>
    </location>
</feature>
<dbReference type="PANTHER" id="PTHR23251:SF0">
    <property type="entry name" value="PROTEIN LYRIC"/>
    <property type="match status" value="1"/>
</dbReference>
<evidence type="ECO:0000256" key="4">
    <source>
        <dbReference type="SAM" id="Phobius"/>
    </source>
</evidence>
<dbReference type="PANTHER" id="PTHR23251">
    <property type="entry name" value="LYSINE-RICH CEACAM1 CO-ISOLATED PROTEIN LYRIC PROTEIN"/>
    <property type="match status" value="1"/>
</dbReference>
<dbReference type="EMBL" id="JAHKSW010000024">
    <property type="protein sequence ID" value="KAG7317202.1"/>
    <property type="molecule type" value="Genomic_DNA"/>
</dbReference>
<evidence type="ECO:0000256" key="2">
    <source>
        <dbReference type="ARBA" id="ARBA00023242"/>
    </source>
</evidence>
<keyword evidence="2" id="KW-0539">Nucleus</keyword>
<feature type="compositionally biased region" description="Low complexity" evidence="3">
    <location>
        <begin position="352"/>
        <end position="364"/>
    </location>
</feature>
<keyword evidence="4" id="KW-0812">Transmembrane</keyword>
<evidence type="ECO:0000313" key="6">
    <source>
        <dbReference type="Proteomes" id="UP000824219"/>
    </source>
</evidence>
<dbReference type="AlphaFoldDB" id="A0A9D3N7R8"/>
<dbReference type="GO" id="GO:0005634">
    <property type="term" value="C:nucleus"/>
    <property type="evidence" value="ECO:0007669"/>
    <property type="project" value="UniProtKB-SubCell"/>
</dbReference>
<feature type="compositionally biased region" description="Polar residues" evidence="3">
    <location>
        <begin position="266"/>
        <end position="282"/>
    </location>
</feature>
<evidence type="ECO:0000313" key="5">
    <source>
        <dbReference type="EMBL" id="KAG7317202.1"/>
    </source>
</evidence>
<keyword evidence="6" id="KW-1185">Reference proteome</keyword>
<gene>
    <name evidence="5" type="ORF">KOW79_019500</name>
</gene>
<reference evidence="5 6" key="1">
    <citation type="submission" date="2021-06" db="EMBL/GenBank/DDBJ databases">
        <title>Chromosome-level genome assembly of the red-tail catfish (Hemibagrus wyckioides).</title>
        <authorList>
            <person name="Shao F."/>
        </authorList>
    </citation>
    <scope>NUCLEOTIDE SEQUENCE [LARGE SCALE GENOMIC DNA]</scope>
    <source>
        <strain evidence="5">EC202008001</strain>
        <tissue evidence="5">Blood</tissue>
    </source>
</reference>
<evidence type="ECO:0000256" key="1">
    <source>
        <dbReference type="ARBA" id="ARBA00004123"/>
    </source>
</evidence>
<dbReference type="GO" id="GO:0003712">
    <property type="term" value="F:transcription coregulator activity"/>
    <property type="evidence" value="ECO:0007669"/>
    <property type="project" value="TreeGrafter"/>
</dbReference>
<accession>A0A9D3N7R8</accession>
<organism evidence="5 6">
    <name type="scientific">Hemibagrus wyckioides</name>
    <dbReference type="NCBI Taxonomy" id="337641"/>
    <lineage>
        <taxon>Eukaryota</taxon>
        <taxon>Metazoa</taxon>
        <taxon>Chordata</taxon>
        <taxon>Craniata</taxon>
        <taxon>Vertebrata</taxon>
        <taxon>Euteleostomi</taxon>
        <taxon>Actinopterygii</taxon>
        <taxon>Neopterygii</taxon>
        <taxon>Teleostei</taxon>
        <taxon>Ostariophysi</taxon>
        <taxon>Siluriformes</taxon>
        <taxon>Bagridae</taxon>
        <taxon>Hemibagrus</taxon>
    </lineage>
</organism>
<evidence type="ECO:0000256" key="3">
    <source>
        <dbReference type="SAM" id="MobiDB-lite"/>
    </source>
</evidence>
<feature type="compositionally biased region" description="Basic residues" evidence="3">
    <location>
        <begin position="436"/>
        <end position="445"/>
    </location>
</feature>
<dbReference type="Proteomes" id="UP000824219">
    <property type="component" value="Linkage Group LG24"/>
</dbReference>
<dbReference type="InterPro" id="IPR031402">
    <property type="entry name" value="LYRIC"/>
</dbReference>
<dbReference type="OrthoDB" id="8918651at2759"/>
<protein>
    <recommendedName>
        <fullName evidence="7">Protein LYRIC</fullName>
    </recommendedName>
</protein>
<feature type="compositionally biased region" description="Pro residues" evidence="3">
    <location>
        <begin position="153"/>
        <end position="163"/>
    </location>
</feature>
<name>A0A9D3N7R8_9TELE</name>
<feature type="transmembrane region" description="Helical" evidence="4">
    <location>
        <begin position="48"/>
        <end position="72"/>
    </location>
</feature>
<feature type="region of interest" description="Disordered" evidence="3">
    <location>
        <begin position="74"/>
        <end position="514"/>
    </location>
</feature>
<keyword evidence="4" id="KW-1133">Transmembrane helix</keyword>
<dbReference type="GO" id="GO:0045766">
    <property type="term" value="P:positive regulation of angiogenesis"/>
    <property type="evidence" value="ECO:0007669"/>
    <property type="project" value="InterPro"/>
</dbReference>
<feature type="compositionally biased region" description="Basic and acidic residues" evidence="3">
    <location>
        <begin position="131"/>
        <end position="144"/>
    </location>
</feature>
<dbReference type="GO" id="GO:0043066">
    <property type="term" value="P:negative regulation of apoptotic process"/>
    <property type="evidence" value="ECO:0007669"/>
    <property type="project" value="InterPro"/>
</dbReference>
<dbReference type="Pfam" id="PF15686">
    <property type="entry name" value="LYRIC"/>
    <property type="match status" value="1"/>
</dbReference>
<dbReference type="InterPro" id="IPR052305">
    <property type="entry name" value="TransReg_TumorExp"/>
</dbReference>
<feature type="compositionally biased region" description="Polar residues" evidence="3">
    <location>
        <begin position="82"/>
        <end position="94"/>
    </location>
</feature>
<proteinExistence type="predicted"/>
<keyword evidence="4" id="KW-0472">Membrane</keyword>
<evidence type="ECO:0008006" key="7">
    <source>
        <dbReference type="Google" id="ProtNLM"/>
    </source>
</evidence>
<feature type="compositionally biased region" description="Basic residues" evidence="3">
    <location>
        <begin position="505"/>
        <end position="514"/>
    </location>
</feature>
<sequence length="514" mass="54816">MASSWGGVVSEQADLIGTRLRQLVSSGLHFLHDEVGIDLGLKPELYPAWVFLSTALIGLVLLLVLVAACGGARRRKHGAVRSKNTAAVSSTESPKTAPVKAPRPEEPKKKNKKKASEKKNQSNGGKAPAPDPREQVNKPVKEIPKQAATPPQAAAPPPSPPQPQALVDAKAEKAKKSKKKPKPEVKPTQAVSSTDGKEPDEGAWETKISNREKRQQRKKEKGPNDESGSPGRGQQTEHPAVPAPVNTKKNKESLNLKAAKADASVTPAQSTWNNMSSVNTGGWTDIPVKLPPQGSVSDREKSSAGIKTSSGHKTSEPLAWAQESEAGSWPSMDGRIKPEVNRMNRSVPRLNPSAASVPATQAAAELGNGHTNADEWSGFNGLGAVDPSSDWNAPTELWGNYDEPKPETPAAQETPISQLQDSDDDKDKGDPSGSGKSKRKKKKKKKPEDENAGSQVATGGSTAPAESGLVKPHPHVPVEEPTKLTIAPQSGQKKSDQNLEPLKQVQKKKARRET</sequence>
<comment type="caution">
    <text evidence="5">The sequence shown here is derived from an EMBL/GenBank/DDBJ whole genome shotgun (WGS) entry which is preliminary data.</text>
</comment>
<comment type="subcellular location">
    <subcellularLocation>
        <location evidence="1">Nucleus</location>
    </subcellularLocation>
</comment>